<dbReference type="RefSeq" id="WP_067403233.1">
    <property type="nucleotide sequence ID" value="NZ_LZEY01000025.1"/>
</dbReference>
<dbReference type="Proteomes" id="UP000092377">
    <property type="component" value="Unassembled WGS sequence"/>
</dbReference>
<keyword evidence="2" id="KW-1185">Reference proteome</keyword>
<dbReference type="AlphaFoldDB" id="A0A1B8HD10"/>
<name>A0A1B8HD10_9GAMM</name>
<evidence type="ECO:0000313" key="1">
    <source>
        <dbReference type="EMBL" id="OBU06971.1"/>
    </source>
</evidence>
<accession>A0A1B8HD10</accession>
<gene>
    <name evidence="1" type="ORF">AYY18_19695</name>
</gene>
<sequence length="104" mass="11626">MKGLVDKKDVKPKVVTKPVKDNLKARRYKERGEYYAKRVAAKVRSTEEIFDSVFPPVKAPLPTLTLKPAEYFPSGDNCCLPKVAIFSGVKAKQPKDDFGITVRA</sequence>
<protein>
    <submittedName>
        <fullName evidence="1">Uncharacterized protein</fullName>
    </submittedName>
</protein>
<reference evidence="2" key="1">
    <citation type="submission" date="2016-06" db="EMBL/GenBank/DDBJ databases">
        <authorList>
            <person name="Butler K."/>
        </authorList>
    </citation>
    <scope>NUCLEOTIDE SEQUENCE [LARGE SCALE GENOMIC DNA]</scope>
    <source>
        <strain evidence="2">GCSL-Mp20</strain>
    </source>
</reference>
<proteinExistence type="predicted"/>
<evidence type="ECO:0000313" key="2">
    <source>
        <dbReference type="Proteomes" id="UP000092377"/>
    </source>
</evidence>
<dbReference type="EMBL" id="LZEY01000025">
    <property type="protein sequence ID" value="OBU06971.1"/>
    <property type="molecule type" value="Genomic_DNA"/>
</dbReference>
<organism evidence="1 2">
    <name type="scientific">Morganella psychrotolerans</name>
    <dbReference type="NCBI Taxonomy" id="368603"/>
    <lineage>
        <taxon>Bacteria</taxon>
        <taxon>Pseudomonadati</taxon>
        <taxon>Pseudomonadota</taxon>
        <taxon>Gammaproteobacteria</taxon>
        <taxon>Enterobacterales</taxon>
        <taxon>Morganellaceae</taxon>
        <taxon>Morganella</taxon>
    </lineage>
</organism>
<comment type="caution">
    <text evidence="1">The sequence shown here is derived from an EMBL/GenBank/DDBJ whole genome shotgun (WGS) entry which is preliminary data.</text>
</comment>
<dbReference type="OrthoDB" id="6463034at2"/>